<keyword evidence="6" id="KW-0472">Membrane</keyword>
<evidence type="ECO:0000256" key="9">
    <source>
        <dbReference type="ARBA" id="ARBA00040743"/>
    </source>
</evidence>
<organism evidence="12">
    <name type="scientific">hydrothermal vent metagenome</name>
    <dbReference type="NCBI Taxonomy" id="652676"/>
    <lineage>
        <taxon>unclassified sequences</taxon>
        <taxon>metagenomes</taxon>
        <taxon>ecological metagenomes</taxon>
    </lineage>
</organism>
<evidence type="ECO:0000259" key="11">
    <source>
        <dbReference type="PROSITE" id="PS50198"/>
    </source>
</evidence>
<dbReference type="InterPro" id="IPR027304">
    <property type="entry name" value="Trigger_fact/SurA_dom_sf"/>
</dbReference>
<dbReference type="InterPro" id="IPR000297">
    <property type="entry name" value="PPIase_PpiC"/>
</dbReference>
<evidence type="ECO:0000256" key="3">
    <source>
        <dbReference type="ARBA" id="ARBA00022519"/>
    </source>
</evidence>
<evidence type="ECO:0000256" key="7">
    <source>
        <dbReference type="ARBA" id="ARBA00023186"/>
    </source>
</evidence>
<dbReference type="Pfam" id="PF13623">
    <property type="entry name" value="SurA_N_2"/>
    <property type="match status" value="1"/>
</dbReference>
<proteinExistence type="inferred from homology"/>
<dbReference type="SUPFAM" id="SSF54534">
    <property type="entry name" value="FKBP-like"/>
    <property type="match status" value="2"/>
</dbReference>
<keyword evidence="7" id="KW-0143">Chaperone</keyword>
<dbReference type="PANTHER" id="PTHR47529:SF1">
    <property type="entry name" value="PERIPLASMIC CHAPERONE PPID"/>
    <property type="match status" value="1"/>
</dbReference>
<dbReference type="PROSITE" id="PS01096">
    <property type="entry name" value="PPIC_PPIASE_1"/>
    <property type="match status" value="1"/>
</dbReference>
<comment type="subcellular location">
    <subcellularLocation>
        <location evidence="1">Cell inner membrane</location>
        <topology evidence="1">Single-pass type II membrane protein</topology>
        <orientation evidence="1">Periplasmic side</orientation>
    </subcellularLocation>
</comment>
<sequence>MGMMAKMRSLAPWFIITVGGLFVLFMVLSDSNLSKVIGGRSNNVGEINGKEVTYQEYANLIDRYRQFQVKQTGQEIPESQMEQFRDQVWDNLVNQTLMEQKIKEFGLTVSPEEIKDVLLGPNPPRSVTQYFMDSTGQFNRQAYDAAIYNPQNKEAVLQLEDQVRQQLLQEKLANFINASAFVSDDEIARKFADDNIKMNADYVLVGINTMADSAITVTDEDIKDYYNRNKEDYKVEEKRTIKYVLFPTVASHGDTTGIKKNLEAIIEKAKKDTSSFKTYVEIYSDKPYSKDTLQLSQIPRAAQDLLVNAKPGSFVGPVMANGEFIVYFVSKSIKSKEKLVRASHILVKDEKEAKSIYKELKNGADFSKLAHEKSTDVGSAKLGGDLGWFGKGQMVKEFEKTAFSGKVGVIQRPVKSQFGWHIIKVTGKTNKKYVVESIVNKIVPSPTSMDRIYNDATDFQYLANENGFEKEATALGYKIVETPPFFKDAGFIPGLGSNSSLIHYSFENSVGDVSPVFKFQSGYVVAMVSGITEAGYQPIEEIKTILKNKTISEKKAEAAFNLAKLIRERIGSGNDLNVAKEVYPKAKVASVNNFKPNGIIPGLGREFAFAQKALDMPLNKISDPFKGNRGSFIIRVTSRTEFDSTAFSLQKNTIRTTLLNQKKSSLFSQWIEEIKNEADIVDNRYQFYR</sequence>
<keyword evidence="3" id="KW-0997">Cell inner membrane</keyword>
<accession>A0A3B1BD54</accession>
<dbReference type="InterPro" id="IPR046357">
    <property type="entry name" value="PPIase_dom_sf"/>
</dbReference>
<dbReference type="Pfam" id="PF13616">
    <property type="entry name" value="Rotamase_3"/>
    <property type="match status" value="1"/>
</dbReference>
<keyword evidence="4" id="KW-0812">Transmembrane</keyword>
<dbReference type="Gene3D" id="1.10.4030.10">
    <property type="entry name" value="Porin chaperone SurA, peptide-binding domain"/>
    <property type="match status" value="2"/>
</dbReference>
<dbReference type="GO" id="GO:0003755">
    <property type="term" value="F:peptidyl-prolyl cis-trans isomerase activity"/>
    <property type="evidence" value="ECO:0007669"/>
    <property type="project" value="InterPro"/>
</dbReference>
<keyword evidence="12" id="KW-0413">Isomerase</keyword>
<dbReference type="PANTHER" id="PTHR47529">
    <property type="entry name" value="PEPTIDYL-PROLYL CIS-TRANS ISOMERASE D"/>
    <property type="match status" value="1"/>
</dbReference>
<dbReference type="SUPFAM" id="SSF109998">
    <property type="entry name" value="Triger factor/SurA peptide-binding domain-like"/>
    <property type="match status" value="1"/>
</dbReference>
<keyword evidence="5" id="KW-1133">Transmembrane helix</keyword>
<evidence type="ECO:0000256" key="8">
    <source>
        <dbReference type="ARBA" id="ARBA00038408"/>
    </source>
</evidence>
<evidence type="ECO:0000256" key="1">
    <source>
        <dbReference type="ARBA" id="ARBA00004382"/>
    </source>
</evidence>
<evidence type="ECO:0000256" key="5">
    <source>
        <dbReference type="ARBA" id="ARBA00022989"/>
    </source>
</evidence>
<evidence type="ECO:0000256" key="6">
    <source>
        <dbReference type="ARBA" id="ARBA00023136"/>
    </source>
</evidence>
<evidence type="ECO:0000256" key="4">
    <source>
        <dbReference type="ARBA" id="ARBA00022692"/>
    </source>
</evidence>
<dbReference type="GO" id="GO:0005886">
    <property type="term" value="C:plasma membrane"/>
    <property type="evidence" value="ECO:0007669"/>
    <property type="project" value="UniProtKB-SubCell"/>
</dbReference>
<dbReference type="InterPro" id="IPR023058">
    <property type="entry name" value="PPIase_PpiC_CS"/>
</dbReference>
<dbReference type="Gene3D" id="3.10.50.40">
    <property type="match status" value="3"/>
</dbReference>
<dbReference type="InterPro" id="IPR052029">
    <property type="entry name" value="PpiD_chaperone"/>
</dbReference>
<evidence type="ECO:0000256" key="2">
    <source>
        <dbReference type="ARBA" id="ARBA00022475"/>
    </source>
</evidence>
<feature type="domain" description="PpiC" evidence="11">
    <location>
        <begin position="337"/>
        <end position="427"/>
    </location>
</feature>
<dbReference type="EMBL" id="UOGD01000043">
    <property type="protein sequence ID" value="VAX16039.1"/>
    <property type="molecule type" value="Genomic_DNA"/>
</dbReference>
<comment type="similarity">
    <text evidence="8">Belongs to the PpiD chaperone family.</text>
</comment>
<gene>
    <name evidence="12" type="ORF">MNBD_IGNAVI01-2005</name>
</gene>
<reference evidence="12" key="1">
    <citation type="submission" date="2018-06" db="EMBL/GenBank/DDBJ databases">
        <authorList>
            <person name="Zhirakovskaya E."/>
        </authorList>
    </citation>
    <scope>NUCLEOTIDE SEQUENCE</scope>
</reference>
<dbReference type="AlphaFoldDB" id="A0A3B1BD54"/>
<dbReference type="PROSITE" id="PS50198">
    <property type="entry name" value="PPIC_PPIASE_2"/>
    <property type="match status" value="1"/>
</dbReference>
<protein>
    <recommendedName>
        <fullName evidence="9">Periplasmic chaperone PpiD</fullName>
    </recommendedName>
    <alternativeName>
        <fullName evidence="10">Periplasmic folding chaperone</fullName>
    </alternativeName>
</protein>
<evidence type="ECO:0000313" key="12">
    <source>
        <dbReference type="EMBL" id="VAX16039.1"/>
    </source>
</evidence>
<evidence type="ECO:0000256" key="10">
    <source>
        <dbReference type="ARBA" id="ARBA00042775"/>
    </source>
</evidence>
<name>A0A3B1BD54_9ZZZZ</name>
<keyword evidence="2" id="KW-1003">Cell membrane</keyword>